<dbReference type="EMBL" id="CDHN01000002">
    <property type="protein sequence ID" value="CEJ83904.1"/>
    <property type="molecule type" value="Genomic_DNA"/>
</dbReference>
<comment type="function">
    <text evidence="2">Secreted tripeptidyl-peptidase which degrades proteins at acidic pHs and is involved in virulence.</text>
</comment>
<evidence type="ECO:0000256" key="11">
    <source>
        <dbReference type="PROSITE-ProRule" id="PRU01032"/>
    </source>
</evidence>
<evidence type="ECO:0000256" key="6">
    <source>
        <dbReference type="ARBA" id="ARBA00022723"/>
    </source>
</evidence>
<keyword evidence="7 11" id="KW-0378">Hydrolase</keyword>
<dbReference type="OrthoDB" id="409122at2759"/>
<evidence type="ECO:0000259" key="14">
    <source>
        <dbReference type="PROSITE" id="PS51695"/>
    </source>
</evidence>
<dbReference type="Pfam" id="PF09286">
    <property type="entry name" value="Pro-kuma_activ"/>
    <property type="match status" value="1"/>
</dbReference>
<keyword evidence="16" id="KW-1185">Reference proteome</keyword>
<sequence>MKVTAIFLSAFVAAALGVPTGYVLHEKRDYVPTKRGALAGDETVPVSIALKQTNLDKGMDLLMDVSDPDSANYGNHYTQDQIQAMFAPPEESAQAVKRWLVDAGIPADSISSPKSQGWLHFRTTVSKLEDLLKTKYNVYEFQPGSEHFGAEEYHLPANVADHVDFIQPAVAMTRIKRGSTEGKTPNMIAYMEAASKTLATGGCDTSITPDCIKKMYGIPAGTSKLAGNELGMFESDGEKHTQADLDQFYASFATNIPKGFGPKENFIDFNGNNPDGSEAGGEAALDFQVSLPVVYPQGSILYQSHSNFDGNQRLGFLNQFLDAVDGSYCTSGGGDDPTVDGKTANEACGTFKPANVISFSYGLTEAAWPTSYLKRQCDEFMKLGLQGTSLVFASGDGGVAGGHGGDCDGTNGDIFNPAAPGSCPYVTSVGSTELRTGAQPGDPESATSRFSGGGGFSNIWTTPDYQSSAVSSYFANHNPGFTSYNTSDNKIPTNSGIYNRAGRGFPDVAAVGDNGLIVFQGRQVHIGGTSMSCPIFAAILNRINEERLKAGKKVIGFANPALYKNPAMFNDVTLGAHSGSGTCNGKGFKAVAGWDPITGLGTPRYADMVKYFTSL</sequence>
<dbReference type="AlphaFoldDB" id="A0A0A1TAF3"/>
<feature type="active site" description="Charge relay system" evidence="11">
    <location>
        <position position="530"/>
    </location>
</feature>
<dbReference type="SUPFAM" id="SSF52743">
    <property type="entry name" value="Subtilisin-like"/>
    <property type="match status" value="1"/>
</dbReference>
<evidence type="ECO:0000256" key="8">
    <source>
        <dbReference type="ARBA" id="ARBA00022825"/>
    </source>
</evidence>
<evidence type="ECO:0000313" key="16">
    <source>
        <dbReference type="Proteomes" id="UP000039046"/>
    </source>
</evidence>
<feature type="binding site" evidence="11">
    <location>
        <position position="595"/>
    </location>
    <ligand>
        <name>Ca(2+)</name>
        <dbReference type="ChEBI" id="CHEBI:29108"/>
    </ligand>
</feature>
<dbReference type="InterPro" id="IPR050819">
    <property type="entry name" value="Tripeptidyl-peptidase_I"/>
</dbReference>
<evidence type="ECO:0000256" key="13">
    <source>
        <dbReference type="SAM" id="SignalP"/>
    </source>
</evidence>
<dbReference type="SUPFAM" id="SSF54897">
    <property type="entry name" value="Protease propeptides/inhibitors"/>
    <property type="match status" value="1"/>
</dbReference>
<evidence type="ECO:0000256" key="5">
    <source>
        <dbReference type="ARBA" id="ARBA00022670"/>
    </source>
</evidence>
<dbReference type="GO" id="GO:0004252">
    <property type="term" value="F:serine-type endopeptidase activity"/>
    <property type="evidence" value="ECO:0007669"/>
    <property type="project" value="UniProtKB-UniRule"/>
</dbReference>
<feature type="binding site" evidence="11">
    <location>
        <position position="572"/>
    </location>
    <ligand>
        <name>Ca(2+)</name>
        <dbReference type="ChEBI" id="CHEBI:29108"/>
    </ligand>
</feature>
<proteinExistence type="predicted"/>
<feature type="signal peptide" evidence="13">
    <location>
        <begin position="1"/>
        <end position="17"/>
    </location>
</feature>
<dbReference type="InterPro" id="IPR000209">
    <property type="entry name" value="Peptidase_S8/S53_dom"/>
</dbReference>
<dbReference type="InterPro" id="IPR030400">
    <property type="entry name" value="Sedolisin_dom"/>
</dbReference>
<name>A0A0A1TAF3_9HYPO</name>
<evidence type="ECO:0000256" key="10">
    <source>
        <dbReference type="ARBA" id="ARBA00023145"/>
    </source>
</evidence>
<feature type="binding site" evidence="11">
    <location>
        <position position="571"/>
    </location>
    <ligand>
        <name>Ca(2+)</name>
        <dbReference type="ChEBI" id="CHEBI:29108"/>
    </ligand>
</feature>
<dbReference type="PANTHER" id="PTHR14218:SF19">
    <property type="entry name" value="SERINE PROTEASE AORO, PUTATIVE (AFU_ORTHOLOGUE AFUA_6G10250)-RELATED"/>
    <property type="match status" value="1"/>
</dbReference>
<dbReference type="EC" id="3.4.14.10" evidence="4"/>
<dbReference type="PROSITE" id="PS51695">
    <property type="entry name" value="SEDOLISIN"/>
    <property type="match status" value="1"/>
</dbReference>
<protein>
    <recommendedName>
        <fullName evidence="4">tripeptidyl-peptidase II</fullName>
        <ecNumber evidence="4">3.4.14.10</ecNumber>
    </recommendedName>
</protein>
<dbReference type="CDD" id="cd04056">
    <property type="entry name" value="Peptidases_S53"/>
    <property type="match status" value="1"/>
</dbReference>
<keyword evidence="10" id="KW-0865">Zymogen</keyword>
<dbReference type="InterPro" id="IPR015366">
    <property type="entry name" value="S53_propep"/>
</dbReference>
<dbReference type="InterPro" id="IPR036852">
    <property type="entry name" value="Peptidase_S8/S53_dom_sf"/>
</dbReference>
<feature type="binding site" evidence="11">
    <location>
        <position position="593"/>
    </location>
    <ligand>
        <name>Ca(2+)</name>
        <dbReference type="ChEBI" id="CHEBI:29108"/>
    </ligand>
</feature>
<dbReference type="GO" id="GO:0008240">
    <property type="term" value="F:tripeptidyl-peptidase activity"/>
    <property type="evidence" value="ECO:0007669"/>
    <property type="project" value="UniProtKB-EC"/>
</dbReference>
<dbReference type="PANTHER" id="PTHR14218">
    <property type="entry name" value="PROTEASE S8 TRIPEPTIDYL PEPTIDASE I CLN2"/>
    <property type="match status" value="1"/>
</dbReference>
<dbReference type="SMART" id="SM00944">
    <property type="entry name" value="Pro-kuma_activ"/>
    <property type="match status" value="1"/>
</dbReference>
<dbReference type="STRING" id="1531966.A0A0A1TAF3"/>
<feature type="region of interest" description="Disordered" evidence="12">
    <location>
        <begin position="432"/>
        <end position="453"/>
    </location>
</feature>
<keyword evidence="6 11" id="KW-0479">Metal-binding</keyword>
<evidence type="ECO:0000256" key="3">
    <source>
        <dbReference type="ARBA" id="ARBA00004239"/>
    </source>
</evidence>
<dbReference type="CDD" id="cd11377">
    <property type="entry name" value="Pro-peptidase_S53"/>
    <property type="match status" value="1"/>
</dbReference>
<evidence type="ECO:0000256" key="1">
    <source>
        <dbReference type="ARBA" id="ARBA00001910"/>
    </source>
</evidence>
<dbReference type="GO" id="GO:0046872">
    <property type="term" value="F:metal ion binding"/>
    <property type="evidence" value="ECO:0007669"/>
    <property type="project" value="UniProtKB-UniRule"/>
</dbReference>
<gene>
    <name evidence="15" type="ORF">VHEMI03295</name>
</gene>
<evidence type="ECO:0000256" key="9">
    <source>
        <dbReference type="ARBA" id="ARBA00022837"/>
    </source>
</evidence>
<dbReference type="HOGENOM" id="CLU_013783_4_0_1"/>
<evidence type="ECO:0000256" key="7">
    <source>
        <dbReference type="ARBA" id="ARBA00022801"/>
    </source>
</evidence>
<evidence type="ECO:0000256" key="2">
    <source>
        <dbReference type="ARBA" id="ARBA00002451"/>
    </source>
</evidence>
<keyword evidence="8 11" id="KW-0720">Serine protease</keyword>
<keyword evidence="13" id="KW-0732">Signal</keyword>
<keyword evidence="9 11" id="KW-0106">Calcium</keyword>
<accession>A0A0A1TAF3</accession>
<organism evidence="15 16">
    <name type="scientific">[Torrubiella] hemipterigena</name>
    <dbReference type="NCBI Taxonomy" id="1531966"/>
    <lineage>
        <taxon>Eukaryota</taxon>
        <taxon>Fungi</taxon>
        <taxon>Dikarya</taxon>
        <taxon>Ascomycota</taxon>
        <taxon>Pezizomycotina</taxon>
        <taxon>Sordariomycetes</taxon>
        <taxon>Hypocreomycetidae</taxon>
        <taxon>Hypocreales</taxon>
        <taxon>Clavicipitaceae</taxon>
        <taxon>Clavicipitaceae incertae sedis</taxon>
        <taxon>'Torrubiella' clade</taxon>
    </lineage>
</organism>
<feature type="active site" description="Charge relay system" evidence="11">
    <location>
        <position position="282"/>
    </location>
</feature>
<comment type="subcellular location">
    <subcellularLocation>
        <location evidence="3">Secreted</location>
        <location evidence="3">Extracellular space</location>
    </subcellularLocation>
</comment>
<dbReference type="GO" id="GO:0006508">
    <property type="term" value="P:proteolysis"/>
    <property type="evidence" value="ECO:0007669"/>
    <property type="project" value="UniProtKB-KW"/>
</dbReference>
<feature type="domain" description="Peptidase S53" evidence="14">
    <location>
        <begin position="206"/>
        <end position="615"/>
    </location>
</feature>
<evidence type="ECO:0000256" key="4">
    <source>
        <dbReference type="ARBA" id="ARBA00012462"/>
    </source>
</evidence>
<dbReference type="Pfam" id="PF00082">
    <property type="entry name" value="Peptidase_S8"/>
    <property type="match status" value="1"/>
</dbReference>
<comment type="catalytic activity">
    <reaction evidence="1">
        <text>Release of an N-terminal tripeptide from a polypeptide.</text>
        <dbReference type="EC" id="3.4.14.10"/>
    </reaction>
</comment>
<reference evidence="15 16" key="1">
    <citation type="journal article" date="2015" name="Genome Announc.">
        <title>Draft Genome Sequence and Gene Annotation of the Entomopathogenic Fungus Verticillium hemipterigenum.</title>
        <authorList>
            <person name="Horn F."/>
            <person name="Habel A."/>
            <person name="Scharf D.H."/>
            <person name="Dworschak J."/>
            <person name="Brakhage A.A."/>
            <person name="Guthke R."/>
            <person name="Hertweck C."/>
            <person name="Linde J."/>
        </authorList>
    </citation>
    <scope>NUCLEOTIDE SEQUENCE [LARGE SCALE GENOMIC DNA]</scope>
</reference>
<evidence type="ECO:0000313" key="15">
    <source>
        <dbReference type="EMBL" id="CEJ83904.1"/>
    </source>
</evidence>
<dbReference type="Gene3D" id="3.40.50.200">
    <property type="entry name" value="Peptidase S8/S53 domain"/>
    <property type="match status" value="1"/>
</dbReference>
<evidence type="ECO:0000256" key="12">
    <source>
        <dbReference type="SAM" id="MobiDB-lite"/>
    </source>
</evidence>
<comment type="cofactor">
    <cofactor evidence="11">
        <name>Ca(2+)</name>
        <dbReference type="ChEBI" id="CHEBI:29108"/>
    </cofactor>
    <text evidence="11">Binds 1 Ca(2+) ion per subunit.</text>
</comment>
<dbReference type="GO" id="GO:0005576">
    <property type="term" value="C:extracellular region"/>
    <property type="evidence" value="ECO:0007669"/>
    <property type="project" value="UniProtKB-SubCell"/>
</dbReference>
<feature type="active site" description="Charge relay system" evidence="11">
    <location>
        <position position="286"/>
    </location>
</feature>
<dbReference type="Proteomes" id="UP000039046">
    <property type="component" value="Unassembled WGS sequence"/>
</dbReference>
<feature type="chain" id="PRO_5001990017" description="tripeptidyl-peptidase II" evidence="13">
    <location>
        <begin position="18"/>
        <end position="615"/>
    </location>
</feature>
<dbReference type="MEROPS" id="S53.007"/>
<keyword evidence="5 11" id="KW-0645">Protease</keyword>